<dbReference type="SUPFAM" id="SSF56219">
    <property type="entry name" value="DNase I-like"/>
    <property type="match status" value="1"/>
</dbReference>
<dbReference type="InterPro" id="IPR043502">
    <property type="entry name" value="DNA/RNA_pol_sf"/>
</dbReference>
<evidence type="ECO:0000259" key="2">
    <source>
        <dbReference type="PROSITE" id="PS50878"/>
    </source>
</evidence>
<dbReference type="PaxDb" id="4097-A0A1S4BI07"/>
<dbReference type="PANTHER" id="PTHR46890">
    <property type="entry name" value="NON-LTR RETROLELEMENT REVERSE TRANSCRIPTASE-LIKE PROTEIN-RELATED"/>
    <property type="match status" value="1"/>
</dbReference>
<protein>
    <recommendedName>
        <fullName evidence="2">Reverse transcriptase domain-containing protein</fullName>
    </recommendedName>
</protein>
<dbReference type="CDD" id="cd01650">
    <property type="entry name" value="RT_nLTR_like"/>
    <property type="match status" value="1"/>
</dbReference>
<dbReference type="Pfam" id="PF00078">
    <property type="entry name" value="RVT_1"/>
    <property type="match status" value="1"/>
</dbReference>
<accession>A0A1S4BI07</accession>
<evidence type="ECO:0000256" key="1">
    <source>
        <dbReference type="SAM" id="MobiDB-lite"/>
    </source>
</evidence>
<sequence>MVTMKTSAKSVVPKTTRNQLINQENYEEEDQTQRAKGRDTDAEYNTQNFINVARQDDISPRKMEKGKSAGRGKKNNQERILGCIFQESKQGELYPNQSIDDECSNLEYKTRTVEQYRRRLGFEQVVVNVSNKVWIFIDQKYDFDIIFNMEQQITLKMTNTDDHTEFIITMVYAKCDARERIELWDTLYSLATDMVLPWLMGGDFNVIWDEEEKFGGLPVHINEIDDFRHCITTCNLFDLGFKGSIFTWWNGRAEEDCIFKRLDRCLGNMELQQLWPVLEINHISKIGSDHSPMHLTYNPSTDEELKKALSTWSKSMFGDIFQRISSLEEVVKQQFHESTIPTDFRILDHVPVMLNEVQNCDLTMKPTIEEVKKVVFGLNGDSAWGPDGFNGNFFHACWKIIGGDIVDMVQDFFCGKDLPKFVTHTNLILLPKKKDVQNFSDLRPISLSNFSNKIISRVIHERIVDIIPNIISDEQSGFVKGRSIAENVLLTQEIITDIRLRTKAGPNIVLKLDMMKAYDRLSWIFLTKILRKMGFSKWFIGLIFGIVSNNWYSVLVNGQPHGFFKSTRGVKQGDPLSPTLFILAAEAMSRGLNVLHHNLYFCGFEMSKWSPKINHLAYADDAIIFSSSDDTSLRLIMEVLNAYKAASGQLINKAKSVVYVHHSTSDEVGRKIEGITSIQRKDFPFIYLGCPIFYKKRKMEYYEDLISKVLDKLQAWKGKLLSIGGRAVLISSVLQTMPIHLLSAVNPPAYVLNKLHNLFARFYWSNSIDGRARHWVSWDTLCLPKHEGGVGFRSLNDMSNALFCKLWWNFRTKPSLWSSFMSQKYLKNMHATVVPWRGGSHIWRKMLECRDSTEHLIFWKLKMGSSLFWFDNWTGLGALYFVIPPEFIVDKTIHNVNDVVVEGQWDEHKIREILPGDLAMHIMHTIQALSMNDELDKPIWCLETRGQFTVKSAWEYLRRRKDPAITYDNMWVKGLPFKISFFM</sequence>
<feature type="region of interest" description="Disordered" evidence="1">
    <location>
        <begin position="1"/>
        <end position="44"/>
    </location>
</feature>
<dbReference type="RefSeq" id="XP_016488509.1">
    <property type="nucleotide sequence ID" value="XM_016633023.1"/>
</dbReference>
<feature type="compositionally biased region" description="Basic and acidic residues" evidence="1">
    <location>
        <begin position="31"/>
        <end position="41"/>
    </location>
</feature>
<dbReference type="OrthoDB" id="1305766at2759"/>
<dbReference type="SUPFAM" id="SSF56672">
    <property type="entry name" value="DNA/RNA polymerases"/>
    <property type="match status" value="1"/>
</dbReference>
<feature type="domain" description="Reverse transcriptase" evidence="2">
    <location>
        <begin position="411"/>
        <end position="692"/>
    </location>
</feature>
<reference evidence="3" key="1">
    <citation type="submission" date="2025-08" db="UniProtKB">
        <authorList>
            <consortium name="RefSeq"/>
        </authorList>
    </citation>
    <scope>IDENTIFICATION</scope>
</reference>
<dbReference type="AlphaFoldDB" id="A0A1S4BI07"/>
<feature type="compositionally biased region" description="Polar residues" evidence="1">
    <location>
        <begin position="1"/>
        <end position="24"/>
    </location>
</feature>
<dbReference type="InterPro" id="IPR052343">
    <property type="entry name" value="Retrotransposon-Effector_Assoc"/>
</dbReference>
<proteinExistence type="predicted"/>
<gene>
    <name evidence="3" type="primary">LOC107808492</name>
</gene>
<evidence type="ECO:0000313" key="3">
    <source>
        <dbReference type="RefSeq" id="XP_016488509.1"/>
    </source>
</evidence>
<organism evidence="3">
    <name type="scientific">Nicotiana tabacum</name>
    <name type="common">Common tobacco</name>
    <dbReference type="NCBI Taxonomy" id="4097"/>
    <lineage>
        <taxon>Eukaryota</taxon>
        <taxon>Viridiplantae</taxon>
        <taxon>Streptophyta</taxon>
        <taxon>Embryophyta</taxon>
        <taxon>Tracheophyta</taxon>
        <taxon>Spermatophyta</taxon>
        <taxon>Magnoliopsida</taxon>
        <taxon>eudicotyledons</taxon>
        <taxon>Gunneridae</taxon>
        <taxon>Pentapetalae</taxon>
        <taxon>asterids</taxon>
        <taxon>lamiids</taxon>
        <taxon>Solanales</taxon>
        <taxon>Solanaceae</taxon>
        <taxon>Nicotianoideae</taxon>
        <taxon>Nicotianeae</taxon>
        <taxon>Nicotiana</taxon>
    </lineage>
</organism>
<name>A0A1S4BI07_TOBAC</name>
<dbReference type="InterPro" id="IPR036691">
    <property type="entry name" value="Endo/exonu/phosph_ase_sf"/>
</dbReference>
<dbReference type="PANTHER" id="PTHR46890:SF34">
    <property type="entry name" value="REVERSE TRANSCRIPTASE DOMAIN-CONTAINING PROTEIN"/>
    <property type="match status" value="1"/>
</dbReference>
<dbReference type="KEGG" id="nta:107808492"/>
<dbReference type="PROSITE" id="PS50878">
    <property type="entry name" value="RT_POL"/>
    <property type="match status" value="1"/>
</dbReference>
<dbReference type="OMA" id="MHIMHTI"/>
<dbReference type="InterPro" id="IPR000477">
    <property type="entry name" value="RT_dom"/>
</dbReference>
<dbReference type="Gene3D" id="3.60.10.10">
    <property type="entry name" value="Endonuclease/exonuclease/phosphatase"/>
    <property type="match status" value="1"/>
</dbReference>